<feature type="non-terminal residue" evidence="2">
    <location>
        <position position="1"/>
    </location>
</feature>
<dbReference type="AlphaFoldDB" id="A0A9X9M3H0"/>
<dbReference type="EMBL" id="CYRY02040176">
    <property type="protein sequence ID" value="VCX31069.1"/>
    <property type="molecule type" value="Genomic_DNA"/>
</dbReference>
<sequence length="70" mass="7688">IRVGEAATFPPPALPVQRGPVTRVPRSTPAKVPDRPSSGPRRIPEGGRAPRCPERWDIKLLKLKFIARGL</sequence>
<evidence type="ECO:0000256" key="1">
    <source>
        <dbReference type="SAM" id="MobiDB-lite"/>
    </source>
</evidence>
<comment type="caution">
    <text evidence="2">The sequence shown here is derived from an EMBL/GenBank/DDBJ whole genome shotgun (WGS) entry which is preliminary data.</text>
</comment>
<dbReference type="Proteomes" id="UP000269945">
    <property type="component" value="Unassembled WGS sequence"/>
</dbReference>
<accession>A0A9X9M3H0</accession>
<gene>
    <name evidence="2" type="ORF">BN2614_LOCUS1</name>
</gene>
<proteinExistence type="predicted"/>
<evidence type="ECO:0000313" key="2">
    <source>
        <dbReference type="EMBL" id="VCX31069.1"/>
    </source>
</evidence>
<name>A0A9X9M3H0_GULGU</name>
<protein>
    <submittedName>
        <fullName evidence="2">Uncharacterized protein</fullName>
    </submittedName>
</protein>
<reference evidence="2 3" key="1">
    <citation type="submission" date="2018-10" db="EMBL/GenBank/DDBJ databases">
        <authorList>
            <person name="Ekblom R."/>
            <person name="Jareborg N."/>
        </authorList>
    </citation>
    <scope>NUCLEOTIDE SEQUENCE [LARGE SCALE GENOMIC DNA]</scope>
    <source>
        <tissue evidence="2">Muscle</tissue>
    </source>
</reference>
<evidence type="ECO:0000313" key="3">
    <source>
        <dbReference type="Proteomes" id="UP000269945"/>
    </source>
</evidence>
<organism evidence="2 3">
    <name type="scientific">Gulo gulo</name>
    <name type="common">Wolverine</name>
    <name type="synonym">Gluton</name>
    <dbReference type="NCBI Taxonomy" id="48420"/>
    <lineage>
        <taxon>Eukaryota</taxon>
        <taxon>Metazoa</taxon>
        <taxon>Chordata</taxon>
        <taxon>Craniata</taxon>
        <taxon>Vertebrata</taxon>
        <taxon>Euteleostomi</taxon>
        <taxon>Mammalia</taxon>
        <taxon>Eutheria</taxon>
        <taxon>Laurasiatheria</taxon>
        <taxon>Carnivora</taxon>
        <taxon>Caniformia</taxon>
        <taxon>Musteloidea</taxon>
        <taxon>Mustelidae</taxon>
        <taxon>Guloninae</taxon>
        <taxon>Gulo</taxon>
    </lineage>
</organism>
<feature type="region of interest" description="Disordered" evidence="1">
    <location>
        <begin position="1"/>
        <end position="51"/>
    </location>
</feature>
<keyword evidence="3" id="KW-1185">Reference proteome</keyword>